<accession>A0A1H7QNJ1</accession>
<dbReference type="STRING" id="641665.GCA_002104455_01086"/>
<evidence type="ECO:0000256" key="3">
    <source>
        <dbReference type="ARBA" id="ARBA00022801"/>
    </source>
</evidence>
<organism evidence="6 7">
    <name type="scientific">Colwellia chukchiensis</name>
    <dbReference type="NCBI Taxonomy" id="641665"/>
    <lineage>
        <taxon>Bacteria</taxon>
        <taxon>Pseudomonadati</taxon>
        <taxon>Pseudomonadota</taxon>
        <taxon>Gammaproteobacteria</taxon>
        <taxon>Alteromonadales</taxon>
        <taxon>Colwelliaceae</taxon>
        <taxon>Colwellia</taxon>
    </lineage>
</organism>
<evidence type="ECO:0000256" key="1">
    <source>
        <dbReference type="ARBA" id="ARBA00001947"/>
    </source>
</evidence>
<keyword evidence="4" id="KW-0862">Zinc</keyword>
<evidence type="ECO:0000256" key="4">
    <source>
        <dbReference type="ARBA" id="ARBA00022833"/>
    </source>
</evidence>
<dbReference type="InterPro" id="IPR051607">
    <property type="entry name" value="Metallo-dep_hydrolases"/>
</dbReference>
<dbReference type="NCBIfam" id="TIGR02022">
    <property type="entry name" value="hutF"/>
    <property type="match status" value="1"/>
</dbReference>
<evidence type="ECO:0000313" key="7">
    <source>
        <dbReference type="Proteomes" id="UP000199297"/>
    </source>
</evidence>
<dbReference type="GO" id="GO:0005829">
    <property type="term" value="C:cytosol"/>
    <property type="evidence" value="ECO:0007669"/>
    <property type="project" value="TreeGrafter"/>
</dbReference>
<dbReference type="InterPro" id="IPR032466">
    <property type="entry name" value="Metal_Hydrolase"/>
</dbReference>
<keyword evidence="7" id="KW-1185">Reference proteome</keyword>
<evidence type="ECO:0000259" key="5">
    <source>
        <dbReference type="Pfam" id="PF01979"/>
    </source>
</evidence>
<reference evidence="7" key="1">
    <citation type="submission" date="2016-10" db="EMBL/GenBank/DDBJ databases">
        <authorList>
            <person name="Varghese N."/>
            <person name="Submissions S."/>
        </authorList>
    </citation>
    <scope>NUCLEOTIDE SEQUENCE [LARGE SCALE GENOMIC DNA]</scope>
    <source>
        <strain evidence="7">CGMCC 1.9127</strain>
    </source>
</reference>
<feature type="domain" description="Amidohydrolase-related" evidence="5">
    <location>
        <begin position="44"/>
        <end position="429"/>
    </location>
</feature>
<dbReference type="GO" id="GO:0046872">
    <property type="term" value="F:metal ion binding"/>
    <property type="evidence" value="ECO:0007669"/>
    <property type="project" value="UniProtKB-KW"/>
</dbReference>
<dbReference type="NCBIfam" id="NF006684">
    <property type="entry name" value="PRK09229.1-5"/>
    <property type="match status" value="1"/>
</dbReference>
<dbReference type="PANTHER" id="PTHR11271">
    <property type="entry name" value="GUANINE DEAMINASE"/>
    <property type="match status" value="1"/>
</dbReference>
<dbReference type="SUPFAM" id="SSF51338">
    <property type="entry name" value="Composite domain of metallo-dependent hydrolases"/>
    <property type="match status" value="1"/>
</dbReference>
<dbReference type="Proteomes" id="UP000199297">
    <property type="component" value="Unassembled WGS sequence"/>
</dbReference>
<evidence type="ECO:0000313" key="6">
    <source>
        <dbReference type="EMBL" id="SEL49473.1"/>
    </source>
</evidence>
<sequence>MKLFVKKILLADGWASNQTLTIEQGLITEIAAGESAGAEQAKGVVIPGMVNCHSHAFQRAFAGFSEQGGEGQDSFWTWRKIMYKFLQQLTAQDAQVIATQLYIEMLKMGYTRVAEFHYLHHDIDGNNYPELATMAKAIFNAATASGIGLTLLPVLYRFSGFGAQQATDGQKRFINSVTQFNQLVSDCFALANLQPNCNIGIAPHSLRAVDKSSLQAAVAHVRALDSKAPIHIHIAEQQKEVQDCLAHYGQRPVQWLLDNAELDQHWCLIHATHIDESERQGIIASQAIAGICPTTEANLGDGVFPSDEFLRENGTFAIGSDSHISVNPIEELRWLEYAQRLVKQQRALLTSNEQKSVGLNLWQQAAIGGAQSTNSNTGTLALGKQADLLVLDDSQLRLYAHSDDHLLDSMIFASRENPVLDVMVNGNWVIRDGEHSLTKSSAASFAELLAKLSA</sequence>
<dbReference type="NCBIfam" id="NF006681">
    <property type="entry name" value="PRK09229.1-2"/>
    <property type="match status" value="1"/>
</dbReference>
<keyword evidence="2" id="KW-0479">Metal-binding</keyword>
<dbReference type="Pfam" id="PF01979">
    <property type="entry name" value="Amidohydro_1"/>
    <property type="match status" value="1"/>
</dbReference>
<dbReference type="InterPro" id="IPR010252">
    <property type="entry name" value="HutF"/>
</dbReference>
<name>A0A1H7QNJ1_9GAMM</name>
<dbReference type="Gene3D" id="3.20.20.140">
    <property type="entry name" value="Metal-dependent hydrolases"/>
    <property type="match status" value="1"/>
</dbReference>
<dbReference type="EMBL" id="FOBI01000012">
    <property type="protein sequence ID" value="SEL49473.1"/>
    <property type="molecule type" value="Genomic_DNA"/>
</dbReference>
<dbReference type="InterPro" id="IPR006680">
    <property type="entry name" value="Amidohydro-rel"/>
</dbReference>
<dbReference type="PANTHER" id="PTHR11271:SF48">
    <property type="entry name" value="AMIDOHYDROLASE-RELATED DOMAIN-CONTAINING PROTEIN"/>
    <property type="match status" value="1"/>
</dbReference>
<proteinExistence type="predicted"/>
<dbReference type="GO" id="GO:0019239">
    <property type="term" value="F:deaminase activity"/>
    <property type="evidence" value="ECO:0007669"/>
    <property type="project" value="TreeGrafter"/>
</dbReference>
<evidence type="ECO:0000256" key="2">
    <source>
        <dbReference type="ARBA" id="ARBA00022723"/>
    </source>
</evidence>
<dbReference type="InterPro" id="IPR011059">
    <property type="entry name" value="Metal-dep_hydrolase_composite"/>
</dbReference>
<comment type="cofactor">
    <cofactor evidence="1">
        <name>Zn(2+)</name>
        <dbReference type="ChEBI" id="CHEBI:29105"/>
    </cofactor>
</comment>
<protein>
    <submittedName>
        <fullName evidence="6">Formimidoylglutamate deiminase</fullName>
    </submittedName>
</protein>
<gene>
    <name evidence="6" type="ORF">SAMN05216262_11246</name>
</gene>
<keyword evidence="3" id="KW-0378">Hydrolase</keyword>
<dbReference type="RefSeq" id="WP_085285469.1">
    <property type="nucleotide sequence ID" value="NZ_FOBI01000012.1"/>
</dbReference>
<dbReference type="AlphaFoldDB" id="A0A1H7QNJ1"/>
<dbReference type="Gene3D" id="2.30.40.10">
    <property type="entry name" value="Urease, subunit C, domain 1"/>
    <property type="match status" value="1"/>
</dbReference>
<dbReference type="SUPFAM" id="SSF51556">
    <property type="entry name" value="Metallo-dependent hydrolases"/>
    <property type="match status" value="1"/>
</dbReference>
<dbReference type="OrthoDB" id="9807210at2"/>